<evidence type="ECO:0000256" key="5">
    <source>
        <dbReference type="SAM" id="Phobius"/>
    </source>
</evidence>
<feature type="transmembrane region" description="Helical" evidence="5">
    <location>
        <begin position="378"/>
        <end position="399"/>
    </location>
</feature>
<dbReference type="RefSeq" id="WP_007065629.1">
    <property type="nucleotide sequence ID" value="NZ_BBWO01000017.1"/>
</dbReference>
<dbReference type="EMBL" id="LC066397">
    <property type="protein sequence ID" value="BAT31096.1"/>
    <property type="molecule type" value="Genomic_DNA"/>
</dbReference>
<dbReference type="PANTHER" id="PTHR37422:SF23">
    <property type="entry name" value="TEICHURONIC ACID BIOSYNTHESIS PROTEIN TUAE"/>
    <property type="match status" value="1"/>
</dbReference>
<dbReference type="InterPro" id="IPR051533">
    <property type="entry name" value="WaaL-like"/>
</dbReference>
<feature type="transmembrane region" description="Helical" evidence="5">
    <location>
        <begin position="210"/>
        <end position="226"/>
    </location>
</feature>
<dbReference type="AlphaFoldDB" id="A0A0P0ZAA1"/>
<dbReference type="Pfam" id="PF04932">
    <property type="entry name" value="Wzy_C"/>
    <property type="match status" value="1"/>
</dbReference>
<feature type="transmembrane region" description="Helical" evidence="5">
    <location>
        <begin position="99"/>
        <end position="117"/>
    </location>
</feature>
<comment type="subcellular location">
    <subcellularLocation>
        <location evidence="1">Membrane</location>
        <topology evidence="1">Multi-pass membrane protein</topology>
    </subcellularLocation>
</comment>
<keyword evidence="3 5" id="KW-1133">Transmembrane helix</keyword>
<protein>
    <recommendedName>
        <fullName evidence="6">O-antigen ligase-related domain-containing protein</fullName>
    </recommendedName>
</protein>
<evidence type="ECO:0000256" key="2">
    <source>
        <dbReference type="ARBA" id="ARBA00022692"/>
    </source>
</evidence>
<keyword evidence="4 5" id="KW-0472">Membrane</keyword>
<feature type="transmembrane region" description="Helical" evidence="5">
    <location>
        <begin position="27"/>
        <end position="58"/>
    </location>
</feature>
<dbReference type="OrthoDB" id="7915840at2"/>
<evidence type="ECO:0000259" key="6">
    <source>
        <dbReference type="Pfam" id="PF04932"/>
    </source>
</evidence>
<feature type="domain" description="O-antigen ligase-related" evidence="6">
    <location>
        <begin position="194"/>
        <end position="355"/>
    </location>
</feature>
<evidence type="ECO:0000313" key="7">
    <source>
        <dbReference type="EMBL" id="BAT31096.1"/>
    </source>
</evidence>
<dbReference type="InterPro" id="IPR007016">
    <property type="entry name" value="O-antigen_ligase-rel_domated"/>
</dbReference>
<sequence length="431" mass="45684">MNPVTSFARLINPPTEGMAERNRPAIILSYAVMPLAGSLASFMIVVLACWAAICLVVGRLAWRPFGAAAPIVWSHVVLFSVLALADIVNIAPGTAALDIGLRLFFLMPVVAVHRVAISSTGDVLEAVFRGAAIGGILAPVLGLASILLSGSYRAEGLAGNAGPFSILCLLTAGLALLGLRAKKDMLWNAAALLGAFGAALAVVMTGMRGAWPALPIVLAIVVWVRWRDLPDVWARVEKRHRVWAIGAALLLTLVGAVLGAEYIGYRTQKLIEDVQALFLSSDANSSVGLRAEMYRAGIAALLERPLLGWGESGVWPALEPRLGAAFADGFSYSHLHNMILTVGVQAGVLGILALIAVLITPVWCAYRQRNRAEGRARLAFALILVCAYAIPGLTNIMFFHDILDGVWALSIWTLAGTMMADPEAPDERGGG</sequence>
<feature type="transmembrane region" description="Helical" evidence="5">
    <location>
        <begin position="161"/>
        <end position="179"/>
    </location>
</feature>
<accession>A0A0P0ZAA1</accession>
<feature type="transmembrane region" description="Helical" evidence="5">
    <location>
        <begin position="338"/>
        <end position="366"/>
    </location>
</feature>
<feature type="transmembrane region" description="Helical" evidence="5">
    <location>
        <begin position="65"/>
        <end position="87"/>
    </location>
</feature>
<keyword evidence="2 5" id="KW-0812">Transmembrane</keyword>
<evidence type="ECO:0000256" key="3">
    <source>
        <dbReference type="ARBA" id="ARBA00022989"/>
    </source>
</evidence>
<feature type="transmembrane region" description="Helical" evidence="5">
    <location>
        <begin position="126"/>
        <end position="149"/>
    </location>
</feature>
<evidence type="ECO:0000256" key="4">
    <source>
        <dbReference type="ARBA" id="ARBA00023136"/>
    </source>
</evidence>
<feature type="transmembrane region" description="Helical" evidence="5">
    <location>
        <begin position="186"/>
        <end position="204"/>
    </location>
</feature>
<name>A0A0P0ZAA1_9HYPH</name>
<organism evidence="7">
    <name type="scientific">Fulvimarina pelagi</name>
    <dbReference type="NCBI Taxonomy" id="217511"/>
    <lineage>
        <taxon>Bacteria</taxon>
        <taxon>Pseudomonadati</taxon>
        <taxon>Pseudomonadota</taxon>
        <taxon>Alphaproteobacteria</taxon>
        <taxon>Hyphomicrobiales</taxon>
        <taxon>Aurantimonadaceae</taxon>
        <taxon>Fulvimarina</taxon>
    </lineage>
</organism>
<proteinExistence type="predicted"/>
<feature type="transmembrane region" description="Helical" evidence="5">
    <location>
        <begin position="242"/>
        <end position="265"/>
    </location>
</feature>
<reference evidence="7" key="1">
    <citation type="journal article" date="2015" name="Proc. Natl. Acad. Sci. U.S.A.">
        <title>Bacterial clade with the ribosomal RNA operon on a small plasmid rather than the chromosome.</title>
        <authorList>
            <person name="Anda M."/>
            <person name="Ohtsubo Y."/>
            <person name="Okubo T."/>
            <person name="Sugawara M."/>
            <person name="Nagata Y."/>
            <person name="Tsuda M."/>
            <person name="Minamisawa K."/>
            <person name="Mitsui H."/>
        </authorList>
    </citation>
    <scope>NUCLEOTIDE SEQUENCE</scope>
    <source>
        <strain evidence="7">DSM 15513</strain>
    </source>
</reference>
<dbReference type="GO" id="GO:0016020">
    <property type="term" value="C:membrane"/>
    <property type="evidence" value="ECO:0007669"/>
    <property type="project" value="UniProtKB-SubCell"/>
</dbReference>
<dbReference type="PANTHER" id="PTHR37422">
    <property type="entry name" value="TEICHURONIC ACID BIOSYNTHESIS PROTEIN TUAE"/>
    <property type="match status" value="1"/>
</dbReference>
<evidence type="ECO:0000256" key="1">
    <source>
        <dbReference type="ARBA" id="ARBA00004141"/>
    </source>
</evidence>